<feature type="region of interest" description="Disordered" evidence="1">
    <location>
        <begin position="189"/>
        <end position="234"/>
    </location>
</feature>
<protein>
    <submittedName>
        <fullName evidence="2">Uncharacterized protein</fullName>
    </submittedName>
</protein>
<organism evidence="2 3">
    <name type="scientific">Ensifer oleiphilus</name>
    <dbReference type="NCBI Taxonomy" id="2742698"/>
    <lineage>
        <taxon>Bacteria</taxon>
        <taxon>Pseudomonadati</taxon>
        <taxon>Pseudomonadota</taxon>
        <taxon>Alphaproteobacteria</taxon>
        <taxon>Hyphomicrobiales</taxon>
        <taxon>Rhizobiaceae</taxon>
        <taxon>Sinorhizobium/Ensifer group</taxon>
        <taxon>Ensifer</taxon>
    </lineage>
</organism>
<feature type="compositionally biased region" description="Basic residues" evidence="1">
    <location>
        <begin position="207"/>
        <end position="217"/>
    </location>
</feature>
<dbReference type="AlphaFoldDB" id="A0A7Y6UMN7"/>
<accession>A0A7Y6UMN7</accession>
<evidence type="ECO:0000256" key="1">
    <source>
        <dbReference type="SAM" id="MobiDB-lite"/>
    </source>
</evidence>
<reference evidence="2 3" key="1">
    <citation type="submission" date="2020-06" db="EMBL/GenBank/DDBJ databases">
        <authorList>
            <person name="Grouzdev D.S."/>
        </authorList>
    </citation>
    <scope>NUCLEOTIDE SEQUENCE [LARGE SCALE GENOMIC DNA]</scope>
    <source>
        <strain evidence="2 3">HO-A22</strain>
    </source>
</reference>
<feature type="compositionally biased region" description="Polar residues" evidence="1">
    <location>
        <begin position="197"/>
        <end position="206"/>
    </location>
</feature>
<evidence type="ECO:0000313" key="2">
    <source>
        <dbReference type="EMBL" id="NVD39375.1"/>
    </source>
</evidence>
<dbReference type="Proteomes" id="UP000520198">
    <property type="component" value="Unassembled WGS sequence"/>
</dbReference>
<name>A0A7Y6UMN7_9HYPH</name>
<sequence>MKGFRLSISERRFAIGDSSDFGFDAPRNPARKGICMDLDTYEDWAREECLFIGSLMEKEGVMAILANCLRYGEEEIREKAGYYPDVVEQFFHTPRRQRAKLLGSIGDTEDLHAVLVVLLHQARSSLMMLEALCKYGVSAGANPSKSMMIGQSAAALHAVAAGRPQLYPFAEDLPFGMSLEWFGLEEEQAEGRGVKQSARTSPARTRQPTKPKSRQRRPTSGGPGQEQSSPSDDV</sequence>
<comment type="caution">
    <text evidence="2">The sequence shown here is derived from an EMBL/GenBank/DDBJ whole genome shotgun (WGS) entry which is preliminary data.</text>
</comment>
<feature type="compositionally biased region" description="Low complexity" evidence="1">
    <location>
        <begin position="225"/>
        <end position="234"/>
    </location>
</feature>
<evidence type="ECO:0000313" key="3">
    <source>
        <dbReference type="Proteomes" id="UP000520198"/>
    </source>
</evidence>
<gene>
    <name evidence="2" type="ORF">HT585_10945</name>
</gene>
<dbReference type="EMBL" id="JABWDU010000002">
    <property type="protein sequence ID" value="NVD39375.1"/>
    <property type="molecule type" value="Genomic_DNA"/>
</dbReference>
<dbReference type="RefSeq" id="WP_176352921.1">
    <property type="nucleotide sequence ID" value="NZ_JABWDU010000002.1"/>
</dbReference>
<proteinExistence type="predicted"/>
<keyword evidence="3" id="KW-1185">Reference proteome</keyword>